<sequence length="100" mass="11635">MNLKFAFVAIAALGGVALSSATASAAMPNGLPSAAADQTAVVDQVRYVCNEWGRCWWRPNYYAPRYYAPRHYYGPRMHHRHWGHRHYGHRHWGHRHGHRW</sequence>
<evidence type="ECO:0008006" key="4">
    <source>
        <dbReference type="Google" id="ProtNLM"/>
    </source>
</evidence>
<gene>
    <name evidence="2" type="ORF">BJ122_111107</name>
</gene>
<evidence type="ECO:0000256" key="1">
    <source>
        <dbReference type="SAM" id="SignalP"/>
    </source>
</evidence>
<dbReference type="EMBL" id="QJTI01000011">
    <property type="protein sequence ID" value="PYF02607.1"/>
    <property type="molecule type" value="Genomic_DNA"/>
</dbReference>
<keyword evidence="1" id="KW-0732">Signal</keyword>
<dbReference type="Proteomes" id="UP000248148">
    <property type="component" value="Unassembled WGS sequence"/>
</dbReference>
<protein>
    <recommendedName>
        <fullName evidence="4">PXPV repeat-containing protein</fullName>
    </recommendedName>
</protein>
<comment type="caution">
    <text evidence="2">The sequence shown here is derived from an EMBL/GenBank/DDBJ whole genome shotgun (WGS) entry which is preliminary data.</text>
</comment>
<dbReference type="RefSeq" id="WP_110781070.1">
    <property type="nucleotide sequence ID" value="NZ_QJTI01000011.1"/>
</dbReference>
<dbReference type="AlphaFoldDB" id="A0A318TFI7"/>
<dbReference type="OrthoDB" id="8255899at2"/>
<proteinExistence type="predicted"/>
<evidence type="ECO:0000313" key="2">
    <source>
        <dbReference type="EMBL" id="PYF02607.1"/>
    </source>
</evidence>
<name>A0A318TFI7_9BRAD</name>
<evidence type="ECO:0000313" key="3">
    <source>
        <dbReference type="Proteomes" id="UP000248148"/>
    </source>
</evidence>
<keyword evidence="3" id="KW-1185">Reference proteome</keyword>
<reference evidence="2 3" key="1">
    <citation type="submission" date="2018-06" db="EMBL/GenBank/DDBJ databases">
        <title>Genomic Encyclopedia of Archaeal and Bacterial Type Strains, Phase II (KMG-II): from individual species to whole genera.</title>
        <authorList>
            <person name="Goeker M."/>
        </authorList>
    </citation>
    <scope>NUCLEOTIDE SEQUENCE [LARGE SCALE GENOMIC DNA]</scope>
    <source>
        <strain evidence="2 3">JCM 11668</strain>
    </source>
</reference>
<feature type="chain" id="PRO_5016275008" description="PXPV repeat-containing protein" evidence="1">
    <location>
        <begin position="26"/>
        <end position="100"/>
    </location>
</feature>
<organism evidence="2 3">
    <name type="scientific">Rhodopseudomonas faecalis</name>
    <dbReference type="NCBI Taxonomy" id="99655"/>
    <lineage>
        <taxon>Bacteria</taxon>
        <taxon>Pseudomonadati</taxon>
        <taxon>Pseudomonadota</taxon>
        <taxon>Alphaproteobacteria</taxon>
        <taxon>Hyphomicrobiales</taxon>
        <taxon>Nitrobacteraceae</taxon>
        <taxon>Rhodopseudomonas</taxon>
    </lineage>
</organism>
<accession>A0A318TFI7</accession>
<feature type="signal peptide" evidence="1">
    <location>
        <begin position="1"/>
        <end position="25"/>
    </location>
</feature>